<reference evidence="1 2" key="1">
    <citation type="submission" date="2015-08" db="EMBL/GenBank/DDBJ databases">
        <title>Genome sequencing of Penicillium nordicum.</title>
        <authorList>
            <person name="Nguyen H.D."/>
            <person name="Seifert K.A."/>
        </authorList>
    </citation>
    <scope>NUCLEOTIDE SEQUENCE [LARGE SCALE GENOMIC DNA]</scope>
    <source>
        <strain evidence="1 2">DAOMC 185683</strain>
    </source>
</reference>
<dbReference type="AlphaFoldDB" id="A0A0M8PI84"/>
<gene>
    <name evidence="1" type="ORF">ACN38_g840</name>
</gene>
<evidence type="ECO:0000313" key="2">
    <source>
        <dbReference type="Proteomes" id="UP000037696"/>
    </source>
</evidence>
<accession>A0A0M8PI84</accession>
<proteinExistence type="predicted"/>
<evidence type="ECO:0000313" key="1">
    <source>
        <dbReference type="EMBL" id="KOS48200.1"/>
    </source>
</evidence>
<dbReference type="Proteomes" id="UP000037696">
    <property type="component" value="Unassembled WGS sequence"/>
</dbReference>
<protein>
    <submittedName>
        <fullName evidence="1">Uncharacterized protein</fullName>
    </submittedName>
</protein>
<keyword evidence="2" id="KW-1185">Reference proteome</keyword>
<sequence length="72" mass="8145">MGQERTRGLIFSQTDKAQYHPWILIDEPICVKISKRVVEYLIKCGAEINFPPHTKTYSGQGSNPLLSVRVDA</sequence>
<comment type="caution">
    <text evidence="1">The sequence shown here is derived from an EMBL/GenBank/DDBJ whole genome shotgun (WGS) entry which is preliminary data.</text>
</comment>
<dbReference type="EMBL" id="LHQQ01000007">
    <property type="protein sequence ID" value="KOS48200.1"/>
    <property type="molecule type" value="Genomic_DNA"/>
</dbReference>
<name>A0A0M8PI84_9EURO</name>
<organism evidence="1 2">
    <name type="scientific">Penicillium nordicum</name>
    <dbReference type="NCBI Taxonomy" id="229535"/>
    <lineage>
        <taxon>Eukaryota</taxon>
        <taxon>Fungi</taxon>
        <taxon>Dikarya</taxon>
        <taxon>Ascomycota</taxon>
        <taxon>Pezizomycotina</taxon>
        <taxon>Eurotiomycetes</taxon>
        <taxon>Eurotiomycetidae</taxon>
        <taxon>Eurotiales</taxon>
        <taxon>Aspergillaceae</taxon>
        <taxon>Penicillium</taxon>
    </lineage>
</organism>